<dbReference type="InterPro" id="IPR036291">
    <property type="entry name" value="NAD(P)-bd_dom_sf"/>
</dbReference>
<reference evidence="3 4" key="1">
    <citation type="submission" date="2019-06" db="EMBL/GenBank/DDBJ databases">
        <title>YIM 131921 draft genome.</title>
        <authorList>
            <person name="Jiang L."/>
        </authorList>
    </citation>
    <scope>NUCLEOTIDE SEQUENCE [LARGE SCALE GENOMIC DNA]</scope>
    <source>
        <strain evidence="3 4">YIM 131921</strain>
    </source>
</reference>
<dbReference type="PANTHER" id="PTHR43377">
    <property type="entry name" value="BILIVERDIN REDUCTASE A"/>
    <property type="match status" value="1"/>
</dbReference>
<dbReference type="Gene3D" id="3.40.50.720">
    <property type="entry name" value="NAD(P)-binding Rossmann-like Domain"/>
    <property type="match status" value="1"/>
</dbReference>
<dbReference type="GO" id="GO:0000166">
    <property type="term" value="F:nucleotide binding"/>
    <property type="evidence" value="ECO:0007669"/>
    <property type="project" value="InterPro"/>
</dbReference>
<accession>A0A5C4N0N1</accession>
<dbReference type="EMBL" id="VDFU01000004">
    <property type="protein sequence ID" value="TNC51662.1"/>
    <property type="molecule type" value="Genomic_DNA"/>
</dbReference>
<dbReference type="InterPro" id="IPR051450">
    <property type="entry name" value="Gfo/Idh/MocA_Oxidoreductases"/>
</dbReference>
<dbReference type="SUPFAM" id="SSF51735">
    <property type="entry name" value="NAD(P)-binding Rossmann-fold domains"/>
    <property type="match status" value="1"/>
</dbReference>
<evidence type="ECO:0000259" key="2">
    <source>
        <dbReference type="Pfam" id="PF22725"/>
    </source>
</evidence>
<dbReference type="InterPro" id="IPR055170">
    <property type="entry name" value="GFO_IDH_MocA-like_dom"/>
</dbReference>
<dbReference type="RefSeq" id="WP_139075783.1">
    <property type="nucleotide sequence ID" value="NZ_VDFU01000004.1"/>
</dbReference>
<evidence type="ECO:0000313" key="3">
    <source>
        <dbReference type="EMBL" id="TNC51662.1"/>
    </source>
</evidence>
<organism evidence="3 4">
    <name type="scientific">Rubellimicrobium rubrum</name>
    <dbReference type="NCBI Taxonomy" id="2585369"/>
    <lineage>
        <taxon>Bacteria</taxon>
        <taxon>Pseudomonadati</taxon>
        <taxon>Pseudomonadota</taxon>
        <taxon>Alphaproteobacteria</taxon>
        <taxon>Rhodobacterales</taxon>
        <taxon>Roseobacteraceae</taxon>
        <taxon>Rubellimicrobium</taxon>
    </lineage>
</organism>
<protein>
    <submittedName>
        <fullName evidence="3">Gfo/Idh/MocA family oxidoreductase</fullName>
    </submittedName>
</protein>
<sequence>MTLRLAVIGCGLKAADYARSWMTSPEAPEVLALTDPSAEAVERYAGIVRSAGGAPPRVHPDARALLAAEAGQVDAVYVSTPHAFHAGIAQAALDTGLDVLLEKPMALSAEEARSILDACRRSGRTVVVAYQASLSPLLARLRERAAAGEFGALLSVSGEVWENWEDRYRGGWKQVPALSGGGFLFDTGSHLMNAVVVLSGRGYEAVAARLQPEDSDLDLTGSLLGALEGGVPVALTFCGRTIPGCESALTLFFERAILRADIWGKWAELRPADMDPIRETAGEDKGAVLSTFQAVRRGEIVNPSSPERSLHLAELWDLVKQSSRGGAVPLPLTTRP</sequence>
<comment type="caution">
    <text evidence="3">The sequence shown here is derived from an EMBL/GenBank/DDBJ whole genome shotgun (WGS) entry which is preliminary data.</text>
</comment>
<dbReference type="AlphaFoldDB" id="A0A5C4N0N1"/>
<proteinExistence type="predicted"/>
<gene>
    <name evidence="3" type="ORF">FHG66_05760</name>
</gene>
<keyword evidence="4" id="KW-1185">Reference proteome</keyword>
<name>A0A5C4N0N1_9RHOB</name>
<dbReference type="InterPro" id="IPR000683">
    <property type="entry name" value="Gfo/Idh/MocA-like_OxRdtase_N"/>
</dbReference>
<dbReference type="Pfam" id="PF01408">
    <property type="entry name" value="GFO_IDH_MocA"/>
    <property type="match status" value="1"/>
</dbReference>
<dbReference type="Gene3D" id="3.30.360.10">
    <property type="entry name" value="Dihydrodipicolinate Reductase, domain 2"/>
    <property type="match status" value="1"/>
</dbReference>
<dbReference type="Proteomes" id="UP000305887">
    <property type="component" value="Unassembled WGS sequence"/>
</dbReference>
<dbReference type="Pfam" id="PF22725">
    <property type="entry name" value="GFO_IDH_MocA_C3"/>
    <property type="match status" value="1"/>
</dbReference>
<feature type="domain" description="GFO/IDH/MocA-like oxidoreductase" evidence="2">
    <location>
        <begin position="139"/>
        <end position="256"/>
    </location>
</feature>
<feature type="domain" description="Gfo/Idh/MocA-like oxidoreductase N-terminal" evidence="1">
    <location>
        <begin position="4"/>
        <end position="130"/>
    </location>
</feature>
<dbReference type="PANTHER" id="PTHR43377:SF1">
    <property type="entry name" value="BILIVERDIN REDUCTASE A"/>
    <property type="match status" value="1"/>
</dbReference>
<evidence type="ECO:0000259" key="1">
    <source>
        <dbReference type="Pfam" id="PF01408"/>
    </source>
</evidence>
<evidence type="ECO:0000313" key="4">
    <source>
        <dbReference type="Proteomes" id="UP000305887"/>
    </source>
</evidence>
<dbReference type="OrthoDB" id="9792935at2"/>
<dbReference type="SUPFAM" id="SSF55347">
    <property type="entry name" value="Glyceraldehyde-3-phosphate dehydrogenase-like, C-terminal domain"/>
    <property type="match status" value="1"/>
</dbReference>